<keyword evidence="6 12" id="KW-0654">Proteoglycan</keyword>
<dbReference type="Proteomes" id="UP000290572">
    <property type="component" value="Unassembled WGS sequence"/>
</dbReference>
<dbReference type="GO" id="GO:0005576">
    <property type="term" value="C:extracellular region"/>
    <property type="evidence" value="ECO:0007669"/>
    <property type="project" value="TreeGrafter"/>
</dbReference>
<keyword evidence="3" id="KW-1003">Cell membrane</keyword>
<evidence type="ECO:0000256" key="12">
    <source>
        <dbReference type="RuleBase" id="RU003519"/>
    </source>
</evidence>
<evidence type="ECO:0000256" key="5">
    <source>
        <dbReference type="ARBA" id="ARBA00022729"/>
    </source>
</evidence>
<keyword evidence="5" id="KW-0732">Signal</keyword>
<comment type="function">
    <text evidence="12">Cell surface proteoglycan.</text>
</comment>
<proteinExistence type="inferred from homology"/>
<dbReference type="GO" id="GO:1905475">
    <property type="term" value="P:regulation of protein localization to membrane"/>
    <property type="evidence" value="ECO:0007669"/>
    <property type="project" value="TreeGrafter"/>
</dbReference>
<evidence type="ECO:0000256" key="7">
    <source>
        <dbReference type="ARBA" id="ARBA00023136"/>
    </source>
</evidence>
<organism evidence="13 14">
    <name type="scientific">Labeo rohita</name>
    <name type="common">Indian major carp</name>
    <name type="synonym">Cyprinus rohita</name>
    <dbReference type="NCBI Taxonomy" id="84645"/>
    <lineage>
        <taxon>Eukaryota</taxon>
        <taxon>Metazoa</taxon>
        <taxon>Chordata</taxon>
        <taxon>Craniata</taxon>
        <taxon>Vertebrata</taxon>
        <taxon>Euteleostomi</taxon>
        <taxon>Actinopterygii</taxon>
        <taxon>Neopterygii</taxon>
        <taxon>Teleostei</taxon>
        <taxon>Ostariophysi</taxon>
        <taxon>Cypriniformes</taxon>
        <taxon>Cyprinidae</taxon>
        <taxon>Labeoninae</taxon>
        <taxon>Labeonini</taxon>
        <taxon>Labeo</taxon>
    </lineage>
</organism>
<comment type="caution">
    <text evidence="13">The sequence shown here is derived from an EMBL/GenBank/DDBJ whole genome shotgun (WGS) entry which is preliminary data.</text>
</comment>
<evidence type="ECO:0000256" key="3">
    <source>
        <dbReference type="ARBA" id="ARBA00022475"/>
    </source>
</evidence>
<gene>
    <name evidence="13" type="ORF">ROHU_025744</name>
</gene>
<dbReference type="EMBL" id="QBIY01012669">
    <property type="protein sequence ID" value="RXN19447.1"/>
    <property type="molecule type" value="Genomic_DNA"/>
</dbReference>
<keyword evidence="10 12" id="KW-0449">Lipoprotein</keyword>
<dbReference type="PANTHER" id="PTHR10822">
    <property type="entry name" value="GLYPICAN"/>
    <property type="match status" value="1"/>
</dbReference>
<dbReference type="STRING" id="84645.A0A498MR32"/>
<comment type="subcellular location">
    <subcellularLocation>
        <location evidence="1 12">Cell membrane</location>
        <topology evidence="1 12">Lipid-anchor</topology>
        <topology evidence="1 12">GPI-anchor</topology>
    </subcellularLocation>
</comment>
<accession>A0A498MR32</accession>
<evidence type="ECO:0000256" key="10">
    <source>
        <dbReference type="ARBA" id="ARBA00023288"/>
    </source>
</evidence>
<dbReference type="GO" id="GO:0009986">
    <property type="term" value="C:cell surface"/>
    <property type="evidence" value="ECO:0007669"/>
    <property type="project" value="TreeGrafter"/>
</dbReference>
<dbReference type="InterPro" id="IPR001863">
    <property type="entry name" value="Glypican"/>
</dbReference>
<keyword evidence="14" id="KW-1185">Reference proteome</keyword>
<dbReference type="GO" id="GO:0016477">
    <property type="term" value="P:cell migration"/>
    <property type="evidence" value="ECO:0007669"/>
    <property type="project" value="TreeGrafter"/>
</dbReference>
<evidence type="ECO:0000313" key="13">
    <source>
        <dbReference type="EMBL" id="RXN19447.1"/>
    </source>
</evidence>
<keyword evidence="4 12" id="KW-0336">GPI-anchor</keyword>
<evidence type="ECO:0000256" key="8">
    <source>
        <dbReference type="ARBA" id="ARBA00023180"/>
    </source>
</evidence>
<evidence type="ECO:0000256" key="2">
    <source>
        <dbReference type="ARBA" id="ARBA00010260"/>
    </source>
</evidence>
<keyword evidence="8" id="KW-0325">Glycoprotein</keyword>
<sequence>MAAAICGRSLWPGEHLRVCSQGYTCCTSDMEDRLGQQSKLDFEKLVDENSHTIRAIFTSRHKKFDEYKKRSIHHEAALLFEEKRYCGRIDIYPAKLKVFLGISCQICAAYQSDK</sequence>
<dbReference type="PANTHER" id="PTHR10822:SF31">
    <property type="entry name" value="GLYPICAN-6"/>
    <property type="match status" value="1"/>
</dbReference>
<dbReference type="GO" id="GO:0009966">
    <property type="term" value="P:regulation of signal transduction"/>
    <property type="evidence" value="ECO:0007669"/>
    <property type="project" value="InterPro"/>
</dbReference>
<keyword evidence="7 12" id="KW-0472">Membrane</keyword>
<evidence type="ECO:0000256" key="11">
    <source>
        <dbReference type="RuleBase" id="RU003518"/>
    </source>
</evidence>
<keyword evidence="9 12" id="KW-0357">Heparan sulfate</keyword>
<evidence type="ECO:0000256" key="6">
    <source>
        <dbReference type="ARBA" id="ARBA00022974"/>
    </source>
</evidence>
<comment type="similarity">
    <text evidence="2 11">Belongs to the glypican family.</text>
</comment>
<protein>
    <submittedName>
        <fullName evidence="13">Glypican-6-like isoform X2</fullName>
    </submittedName>
</protein>
<dbReference type="AlphaFoldDB" id="A0A498MR32"/>
<reference evidence="13 14" key="1">
    <citation type="submission" date="2018-03" db="EMBL/GenBank/DDBJ databases">
        <title>Draft genome sequence of Rohu Carp (Labeo rohita).</title>
        <authorList>
            <person name="Das P."/>
            <person name="Kushwaha B."/>
            <person name="Joshi C.G."/>
            <person name="Kumar D."/>
            <person name="Nagpure N.S."/>
            <person name="Sahoo L."/>
            <person name="Das S.P."/>
            <person name="Bit A."/>
            <person name="Patnaik S."/>
            <person name="Meher P.K."/>
            <person name="Jayasankar P."/>
            <person name="Koringa P.G."/>
            <person name="Patel N.V."/>
            <person name="Hinsu A.T."/>
            <person name="Kumar R."/>
            <person name="Pandey M."/>
            <person name="Agarwal S."/>
            <person name="Srivastava S."/>
            <person name="Singh M."/>
            <person name="Iquebal M.A."/>
            <person name="Jaiswal S."/>
            <person name="Angadi U.B."/>
            <person name="Kumar N."/>
            <person name="Raza M."/>
            <person name="Shah T.M."/>
            <person name="Rai A."/>
            <person name="Jena J.K."/>
        </authorList>
    </citation>
    <scope>NUCLEOTIDE SEQUENCE [LARGE SCALE GENOMIC DNA]</scope>
    <source>
        <strain evidence="13">DASCIFA01</strain>
        <tissue evidence="13">Testis</tissue>
    </source>
</reference>
<dbReference type="GO" id="GO:0098552">
    <property type="term" value="C:side of membrane"/>
    <property type="evidence" value="ECO:0007669"/>
    <property type="project" value="UniProtKB-KW"/>
</dbReference>
<dbReference type="Pfam" id="PF01153">
    <property type="entry name" value="Glypican"/>
    <property type="match status" value="1"/>
</dbReference>
<evidence type="ECO:0000256" key="4">
    <source>
        <dbReference type="ARBA" id="ARBA00022622"/>
    </source>
</evidence>
<evidence type="ECO:0000313" key="14">
    <source>
        <dbReference type="Proteomes" id="UP000290572"/>
    </source>
</evidence>
<evidence type="ECO:0000256" key="9">
    <source>
        <dbReference type="ARBA" id="ARBA00023207"/>
    </source>
</evidence>
<evidence type="ECO:0000256" key="1">
    <source>
        <dbReference type="ARBA" id="ARBA00004609"/>
    </source>
</evidence>
<dbReference type="GO" id="GO:0045202">
    <property type="term" value="C:synapse"/>
    <property type="evidence" value="ECO:0007669"/>
    <property type="project" value="TreeGrafter"/>
</dbReference>
<name>A0A498MR32_LABRO</name>
<dbReference type="GO" id="GO:0005886">
    <property type="term" value="C:plasma membrane"/>
    <property type="evidence" value="ECO:0007669"/>
    <property type="project" value="UniProtKB-SubCell"/>
</dbReference>